<dbReference type="OrthoDB" id="10556591at2759"/>
<proteinExistence type="predicted"/>
<keyword evidence="2" id="KW-1185">Reference proteome</keyword>
<evidence type="ECO:0000313" key="2">
    <source>
        <dbReference type="Proteomes" id="UP000230423"/>
    </source>
</evidence>
<accession>A0A2G9V384</accession>
<sequence>MRGASRGNRPLSKPQQRNPICGFWRCVYKTSVSLIVQHRFDPGLMSKSCNALRSTITALRQIRNMSNFMPASRVQGAKPSIWVEFTTLARECEAVNLGQVFFILSYDYSYLEPCFTIDSNVISSIQGML</sequence>
<dbReference type="Gene3D" id="3.90.1150.10">
    <property type="entry name" value="Aspartate Aminotransferase, domain 1"/>
    <property type="match status" value="1"/>
</dbReference>
<dbReference type="InterPro" id="IPR015422">
    <property type="entry name" value="PyrdxlP-dep_Trfase_small"/>
</dbReference>
<dbReference type="EMBL" id="KZ345021">
    <property type="protein sequence ID" value="PIO76937.1"/>
    <property type="molecule type" value="Genomic_DNA"/>
</dbReference>
<organism evidence="1 2">
    <name type="scientific">Teladorsagia circumcincta</name>
    <name type="common">Brown stomach worm</name>
    <name type="synonym">Ostertagia circumcincta</name>
    <dbReference type="NCBI Taxonomy" id="45464"/>
    <lineage>
        <taxon>Eukaryota</taxon>
        <taxon>Metazoa</taxon>
        <taxon>Ecdysozoa</taxon>
        <taxon>Nematoda</taxon>
        <taxon>Chromadorea</taxon>
        <taxon>Rhabditida</taxon>
        <taxon>Rhabditina</taxon>
        <taxon>Rhabditomorpha</taxon>
        <taxon>Strongyloidea</taxon>
        <taxon>Trichostrongylidae</taxon>
        <taxon>Teladorsagia</taxon>
    </lineage>
</organism>
<reference evidence="1 2" key="1">
    <citation type="submission" date="2015-09" db="EMBL/GenBank/DDBJ databases">
        <title>Draft genome of the parasitic nematode Teladorsagia circumcincta isolate WARC Sus (inbred).</title>
        <authorList>
            <person name="Mitreva M."/>
        </authorList>
    </citation>
    <scope>NUCLEOTIDE SEQUENCE [LARGE SCALE GENOMIC DNA]</scope>
    <source>
        <strain evidence="1 2">S</strain>
    </source>
</reference>
<evidence type="ECO:0000313" key="1">
    <source>
        <dbReference type="EMBL" id="PIO76937.1"/>
    </source>
</evidence>
<gene>
    <name evidence="1" type="ORF">TELCIR_00987</name>
</gene>
<dbReference type="AlphaFoldDB" id="A0A2G9V384"/>
<name>A0A2G9V384_TELCI</name>
<protein>
    <submittedName>
        <fullName evidence="1">Uncharacterized protein</fullName>
    </submittedName>
</protein>
<dbReference type="Proteomes" id="UP000230423">
    <property type="component" value="Unassembled WGS sequence"/>
</dbReference>